<evidence type="ECO:0000256" key="1">
    <source>
        <dbReference type="SAM" id="MobiDB-lite"/>
    </source>
</evidence>
<proteinExistence type="predicted"/>
<dbReference type="EMBL" id="JAMQGM010000023">
    <property type="protein sequence ID" value="MCM2577968.1"/>
    <property type="molecule type" value="Genomic_DNA"/>
</dbReference>
<keyword evidence="3" id="KW-1185">Reference proteome</keyword>
<comment type="caution">
    <text evidence="2">The sequence shown here is derived from an EMBL/GenBank/DDBJ whole genome shotgun (WGS) entry which is preliminary data.</text>
</comment>
<sequence>MNLESPPDRVPGTPERTEPDAAALPVDLAVIRETIDAVLGENATLPRYEQVEEYVLLLRGHVMLLVPEVEDRARLRPADDPSRCRALAGVGEAQRQLNGATGPGLVSAVQHAQRLARCCQALLCHYARLTGLAERSGADG</sequence>
<evidence type="ECO:0000313" key="2">
    <source>
        <dbReference type="EMBL" id="MCM2577968.1"/>
    </source>
</evidence>
<accession>A0ABT0X7P7</accession>
<feature type="region of interest" description="Disordered" evidence="1">
    <location>
        <begin position="1"/>
        <end position="20"/>
    </location>
</feature>
<dbReference type="Pfam" id="PF19979">
    <property type="entry name" value="DUF6415"/>
    <property type="match status" value="1"/>
</dbReference>
<protein>
    <submittedName>
        <fullName evidence="2">DUF6415 family natural product biosynthesis protein</fullName>
    </submittedName>
</protein>
<organism evidence="2 3">
    <name type="scientific">Streptomyces meridianus</name>
    <dbReference type="NCBI Taxonomy" id="2938945"/>
    <lineage>
        <taxon>Bacteria</taxon>
        <taxon>Bacillati</taxon>
        <taxon>Actinomycetota</taxon>
        <taxon>Actinomycetes</taxon>
        <taxon>Kitasatosporales</taxon>
        <taxon>Streptomycetaceae</taxon>
        <taxon>Streptomyces</taxon>
    </lineage>
</organism>
<name>A0ABT0X7P7_9ACTN</name>
<gene>
    <name evidence="2" type="ORF">M1E25_11460</name>
</gene>
<dbReference type="RefSeq" id="WP_251413573.1">
    <property type="nucleotide sequence ID" value="NZ_JAMQGM010000023.1"/>
</dbReference>
<reference evidence="2" key="1">
    <citation type="journal article" date="2023" name="Int. J. Syst. Evol. Microbiol.">
        <title>Streptomyces meridianus sp. nov. isolated from brackish water of the Tagus estuary in Alcochete, Portugal.</title>
        <authorList>
            <person name="Santos J.D.N."/>
            <person name="Klimek D."/>
            <person name="Calusinska M."/>
            <person name="Lobo Da Cunha A."/>
            <person name="Catita J."/>
            <person name="Goncalves H."/>
            <person name="Gonzalez I."/>
            <person name="Reyes F."/>
            <person name="Lage O.M."/>
        </authorList>
    </citation>
    <scope>NUCLEOTIDE SEQUENCE</scope>
    <source>
        <strain evidence="2">MTZ3.1</strain>
    </source>
</reference>
<evidence type="ECO:0000313" key="3">
    <source>
        <dbReference type="Proteomes" id="UP001167160"/>
    </source>
</evidence>
<dbReference type="InterPro" id="IPR046300">
    <property type="entry name" value="DUF6415"/>
</dbReference>
<dbReference type="Proteomes" id="UP001167160">
    <property type="component" value="Unassembled WGS sequence"/>
</dbReference>